<reference evidence="2" key="1">
    <citation type="submission" date="2016-07" db="EMBL/GenBank/DDBJ databases">
        <title>De novo transcriptome assembly of four accessions of the metal hyperaccumulator plant Noccaea caerulescens.</title>
        <authorList>
            <person name="Blande D."/>
            <person name="Halimaa P."/>
            <person name="Tervahauta A.I."/>
            <person name="Aarts M.G."/>
            <person name="Karenlampi S.O."/>
        </authorList>
    </citation>
    <scope>NUCLEOTIDE SEQUENCE</scope>
</reference>
<protein>
    <submittedName>
        <fullName evidence="2">Uncharacterized protein</fullName>
    </submittedName>
</protein>
<organism evidence="2">
    <name type="scientific">Noccaea caerulescens</name>
    <name type="common">Alpine penny-cress</name>
    <name type="synonym">Thlaspi caerulescens</name>
    <dbReference type="NCBI Taxonomy" id="107243"/>
    <lineage>
        <taxon>Eukaryota</taxon>
        <taxon>Viridiplantae</taxon>
        <taxon>Streptophyta</taxon>
        <taxon>Embryophyta</taxon>
        <taxon>Tracheophyta</taxon>
        <taxon>Spermatophyta</taxon>
        <taxon>Magnoliopsida</taxon>
        <taxon>eudicotyledons</taxon>
        <taxon>Gunneridae</taxon>
        <taxon>Pentapetalae</taxon>
        <taxon>rosids</taxon>
        <taxon>malvids</taxon>
        <taxon>Brassicales</taxon>
        <taxon>Brassicaceae</taxon>
        <taxon>Coluteocarpeae</taxon>
        <taxon>Noccaea</taxon>
    </lineage>
</organism>
<feature type="region of interest" description="Disordered" evidence="1">
    <location>
        <begin position="18"/>
        <end position="46"/>
    </location>
</feature>
<dbReference type="AlphaFoldDB" id="A0A1J3IPK4"/>
<name>A0A1J3IPK4_NOCCA</name>
<accession>A0A1J3IPK4</accession>
<evidence type="ECO:0000256" key="1">
    <source>
        <dbReference type="SAM" id="MobiDB-lite"/>
    </source>
</evidence>
<dbReference type="Pfam" id="PF04827">
    <property type="entry name" value="Plant_tran"/>
    <property type="match status" value="1"/>
</dbReference>
<dbReference type="EMBL" id="GEVM01023740">
    <property type="protein sequence ID" value="JAU82198.1"/>
    <property type="molecule type" value="Transcribed_RNA"/>
</dbReference>
<evidence type="ECO:0000313" key="2">
    <source>
        <dbReference type="EMBL" id="JAU82198.1"/>
    </source>
</evidence>
<proteinExistence type="predicted"/>
<feature type="compositionally biased region" description="Polar residues" evidence="1">
    <location>
        <begin position="19"/>
        <end position="28"/>
    </location>
</feature>
<gene>
    <name evidence="2" type="ORF">MP_TR26798_c11_g1_i1_g.79532</name>
</gene>
<sequence>MKACIILHNMIVEDERKSGTQYDVSNFQDGGGDGSGTSQVQTPSVSPRMHTNVENMMAIRVQVRDQIMHNRLKADLVEHIWEKFGS</sequence>
<dbReference type="InterPro" id="IPR006912">
    <property type="entry name" value="Harbinger_derived_prot"/>
</dbReference>